<proteinExistence type="predicted"/>
<feature type="compositionally biased region" description="Basic and acidic residues" evidence="1">
    <location>
        <begin position="56"/>
        <end position="79"/>
    </location>
</feature>
<sequence>MSDKTRTISGAPLKQKSRLKRRAPPSLQIACPTSCHWNVAIPLLSPLAASPTSPELIDRPESEDVRSPEASRASENEKKPIVFKMWQHPAAPFCYDPAPLKPSFVPA</sequence>
<name>A0AAN7K0V3_9MYRT</name>
<dbReference type="InterPro" id="IPR040381">
    <property type="entry name" value="At4g14450-like"/>
</dbReference>
<dbReference type="GO" id="GO:0005737">
    <property type="term" value="C:cytoplasm"/>
    <property type="evidence" value="ECO:0007669"/>
    <property type="project" value="TreeGrafter"/>
</dbReference>
<dbReference type="AlphaFoldDB" id="A0AAN7K0V3"/>
<dbReference type="EMBL" id="JAXIOK010000014">
    <property type="protein sequence ID" value="KAK4755695.1"/>
    <property type="molecule type" value="Genomic_DNA"/>
</dbReference>
<dbReference type="PANTHER" id="PTHR33912:SF2">
    <property type="entry name" value="PUTATIVE-RELATED"/>
    <property type="match status" value="1"/>
</dbReference>
<dbReference type="PANTHER" id="PTHR33912">
    <property type="entry name" value="OS01G0939400 PROTEIN"/>
    <property type="match status" value="1"/>
</dbReference>
<feature type="region of interest" description="Disordered" evidence="1">
    <location>
        <begin position="48"/>
        <end position="79"/>
    </location>
</feature>
<keyword evidence="3" id="KW-1185">Reference proteome</keyword>
<dbReference type="GO" id="GO:0005634">
    <property type="term" value="C:nucleus"/>
    <property type="evidence" value="ECO:0007669"/>
    <property type="project" value="TreeGrafter"/>
</dbReference>
<evidence type="ECO:0000313" key="3">
    <source>
        <dbReference type="Proteomes" id="UP001345219"/>
    </source>
</evidence>
<reference evidence="2 3" key="1">
    <citation type="journal article" date="2023" name="Hortic Res">
        <title>Pangenome of water caltrop reveals structural variations and asymmetric subgenome divergence after allopolyploidization.</title>
        <authorList>
            <person name="Zhang X."/>
            <person name="Chen Y."/>
            <person name="Wang L."/>
            <person name="Yuan Y."/>
            <person name="Fang M."/>
            <person name="Shi L."/>
            <person name="Lu R."/>
            <person name="Comes H.P."/>
            <person name="Ma Y."/>
            <person name="Chen Y."/>
            <person name="Huang G."/>
            <person name="Zhou Y."/>
            <person name="Zheng Z."/>
            <person name="Qiu Y."/>
        </authorList>
    </citation>
    <scope>NUCLEOTIDE SEQUENCE [LARGE SCALE GENOMIC DNA]</scope>
    <source>
        <tissue evidence="2">Roots</tissue>
    </source>
</reference>
<evidence type="ECO:0000313" key="2">
    <source>
        <dbReference type="EMBL" id="KAK4755695.1"/>
    </source>
</evidence>
<gene>
    <name evidence="2" type="ORF">SAY87_009452</name>
</gene>
<feature type="region of interest" description="Disordered" evidence="1">
    <location>
        <begin position="1"/>
        <end position="25"/>
    </location>
</feature>
<protein>
    <submittedName>
        <fullName evidence="2">Uncharacterized protein</fullName>
    </submittedName>
</protein>
<comment type="caution">
    <text evidence="2">The sequence shown here is derived from an EMBL/GenBank/DDBJ whole genome shotgun (WGS) entry which is preliminary data.</text>
</comment>
<evidence type="ECO:0000256" key="1">
    <source>
        <dbReference type="SAM" id="MobiDB-lite"/>
    </source>
</evidence>
<organism evidence="2 3">
    <name type="scientific">Trapa incisa</name>
    <dbReference type="NCBI Taxonomy" id="236973"/>
    <lineage>
        <taxon>Eukaryota</taxon>
        <taxon>Viridiplantae</taxon>
        <taxon>Streptophyta</taxon>
        <taxon>Embryophyta</taxon>
        <taxon>Tracheophyta</taxon>
        <taxon>Spermatophyta</taxon>
        <taxon>Magnoliopsida</taxon>
        <taxon>eudicotyledons</taxon>
        <taxon>Gunneridae</taxon>
        <taxon>Pentapetalae</taxon>
        <taxon>rosids</taxon>
        <taxon>malvids</taxon>
        <taxon>Myrtales</taxon>
        <taxon>Lythraceae</taxon>
        <taxon>Trapa</taxon>
    </lineage>
</organism>
<accession>A0AAN7K0V3</accession>
<dbReference type="Proteomes" id="UP001345219">
    <property type="component" value="Chromosome 8"/>
</dbReference>